<dbReference type="Proteomes" id="UP000251485">
    <property type="component" value="Unassembled WGS sequence"/>
</dbReference>
<reference evidence="14 15" key="1">
    <citation type="submission" date="2018-06" db="EMBL/GenBank/DDBJ databases">
        <authorList>
            <consortium name="Pathogen Informatics"/>
            <person name="Doyle S."/>
        </authorList>
    </citation>
    <scope>NUCLEOTIDE SEQUENCE [LARGE SCALE GENOMIC DNA]</scope>
    <source>
        <strain evidence="14 15">NCTC10975</strain>
    </source>
</reference>
<feature type="transmembrane region" description="Helical" evidence="12">
    <location>
        <begin position="179"/>
        <end position="201"/>
    </location>
</feature>
<keyword evidence="6 11" id="KW-0378">Hydrolase</keyword>
<proteinExistence type="inferred from homology"/>
<keyword evidence="3 11" id="KW-0645">Protease</keyword>
<dbReference type="PANTHER" id="PTHR43221">
    <property type="entry name" value="PROTEASE HTPX"/>
    <property type="match status" value="1"/>
</dbReference>
<dbReference type="NCBIfam" id="NF002775">
    <property type="entry name" value="PRK02870.1"/>
    <property type="match status" value="1"/>
</dbReference>
<comment type="subcellular location">
    <subcellularLocation>
        <location evidence="1">Cell membrane</location>
        <topology evidence="1">Multi-pass membrane protein</topology>
    </subcellularLocation>
</comment>
<evidence type="ECO:0000313" key="15">
    <source>
        <dbReference type="Proteomes" id="UP000251485"/>
    </source>
</evidence>
<accession>A0A2X2BZV6</accession>
<dbReference type="InterPro" id="IPR001915">
    <property type="entry name" value="Peptidase_M48"/>
</dbReference>
<keyword evidence="2" id="KW-1003">Cell membrane</keyword>
<keyword evidence="7 11" id="KW-0862">Zinc</keyword>
<keyword evidence="14" id="KW-0346">Stress response</keyword>
<protein>
    <submittedName>
        <fullName evidence="14">Heat shock protein HtpX</fullName>
        <ecNumber evidence="14">3.4.24.-</ecNumber>
    </submittedName>
</protein>
<evidence type="ECO:0000256" key="7">
    <source>
        <dbReference type="ARBA" id="ARBA00022833"/>
    </source>
</evidence>
<gene>
    <name evidence="14" type="primary">htpX_1</name>
    <name evidence="14" type="ORF">NCTC10975_03583</name>
</gene>
<dbReference type="RefSeq" id="WP_151253024.1">
    <property type="nucleotide sequence ID" value="NZ_CAXOHV010000005.1"/>
</dbReference>
<evidence type="ECO:0000256" key="12">
    <source>
        <dbReference type="SAM" id="Phobius"/>
    </source>
</evidence>
<name>A0A2X2BZV6_PROMI</name>
<evidence type="ECO:0000256" key="10">
    <source>
        <dbReference type="ARBA" id="ARBA00023136"/>
    </source>
</evidence>
<dbReference type="GO" id="GO:0004222">
    <property type="term" value="F:metalloendopeptidase activity"/>
    <property type="evidence" value="ECO:0007669"/>
    <property type="project" value="InterPro"/>
</dbReference>
<evidence type="ECO:0000256" key="9">
    <source>
        <dbReference type="ARBA" id="ARBA00023049"/>
    </source>
</evidence>
<evidence type="ECO:0000256" key="11">
    <source>
        <dbReference type="RuleBase" id="RU003983"/>
    </source>
</evidence>
<keyword evidence="4 12" id="KW-0812">Transmembrane</keyword>
<evidence type="ECO:0000256" key="8">
    <source>
        <dbReference type="ARBA" id="ARBA00022989"/>
    </source>
</evidence>
<keyword evidence="5" id="KW-0479">Metal-binding</keyword>
<dbReference type="GO" id="GO:0046872">
    <property type="term" value="F:metal ion binding"/>
    <property type="evidence" value="ECO:0007669"/>
    <property type="project" value="UniProtKB-KW"/>
</dbReference>
<evidence type="ECO:0000256" key="2">
    <source>
        <dbReference type="ARBA" id="ARBA00022475"/>
    </source>
</evidence>
<dbReference type="Pfam" id="PF01435">
    <property type="entry name" value="Peptidase_M48"/>
    <property type="match status" value="1"/>
</dbReference>
<evidence type="ECO:0000259" key="13">
    <source>
        <dbReference type="Pfam" id="PF01435"/>
    </source>
</evidence>
<sequence>MDFRNVLRKNAIRTRFVIVTYLLLMLMIGLLVDSAIGANPHLSLIDNMLAFLTFQSLPIASLIIVAISIVLLIIVHFKGHKIMLTGMKARLINPEEPLNAQERQLLNIVEELSLSATLGYIPKLYILDTPEANAFAAGWSEKNAFIGVTRGLLNQLNRQEIQAVLAHETGHIIHGDTRLTLYVGILANVILTITNIFGSRLYIASGNRGGKSNDAASKARLILIVLNVVLPIITQVLYFYLSRTREYMADAAAVDLTQDNQSMINALKKIAAQHETENFEDGSTGRAYRKAAFIFNKGDSLFSTHPSIENRIAVLEGKKTF</sequence>
<feature type="transmembrane region" description="Helical" evidence="12">
    <location>
        <begin position="52"/>
        <end position="77"/>
    </location>
</feature>
<evidence type="ECO:0000256" key="6">
    <source>
        <dbReference type="ARBA" id="ARBA00022801"/>
    </source>
</evidence>
<dbReference type="EMBL" id="UAUE01000026">
    <property type="protein sequence ID" value="SPZ00418.1"/>
    <property type="molecule type" value="Genomic_DNA"/>
</dbReference>
<dbReference type="GO" id="GO:0005886">
    <property type="term" value="C:plasma membrane"/>
    <property type="evidence" value="ECO:0007669"/>
    <property type="project" value="UniProtKB-SubCell"/>
</dbReference>
<feature type="transmembrane region" description="Helical" evidence="12">
    <location>
        <begin position="12"/>
        <end position="32"/>
    </location>
</feature>
<feature type="domain" description="Peptidase M48" evidence="13">
    <location>
        <begin position="100"/>
        <end position="317"/>
    </location>
</feature>
<keyword evidence="9 11" id="KW-0482">Metalloprotease</keyword>
<dbReference type="AlphaFoldDB" id="A0A2X2BZV6"/>
<keyword evidence="10 12" id="KW-0472">Membrane</keyword>
<dbReference type="EC" id="3.4.24.-" evidence="14"/>
<dbReference type="GO" id="GO:0006508">
    <property type="term" value="P:proteolysis"/>
    <property type="evidence" value="ECO:0007669"/>
    <property type="project" value="UniProtKB-KW"/>
</dbReference>
<dbReference type="Gene3D" id="3.30.2010.10">
    <property type="entry name" value="Metalloproteases ('zincins'), catalytic domain"/>
    <property type="match status" value="1"/>
</dbReference>
<dbReference type="InterPro" id="IPR050083">
    <property type="entry name" value="HtpX_protease"/>
</dbReference>
<evidence type="ECO:0000256" key="3">
    <source>
        <dbReference type="ARBA" id="ARBA00022670"/>
    </source>
</evidence>
<dbReference type="CDD" id="cd07340">
    <property type="entry name" value="M48B_Htpx_like"/>
    <property type="match status" value="1"/>
</dbReference>
<evidence type="ECO:0000256" key="5">
    <source>
        <dbReference type="ARBA" id="ARBA00022723"/>
    </source>
</evidence>
<evidence type="ECO:0000256" key="4">
    <source>
        <dbReference type="ARBA" id="ARBA00022692"/>
    </source>
</evidence>
<feature type="transmembrane region" description="Helical" evidence="12">
    <location>
        <begin position="221"/>
        <end position="241"/>
    </location>
</feature>
<comment type="cofactor">
    <cofactor evidence="11">
        <name>Zn(2+)</name>
        <dbReference type="ChEBI" id="CHEBI:29105"/>
    </cofactor>
    <text evidence="11">Binds 1 zinc ion per subunit.</text>
</comment>
<keyword evidence="8 12" id="KW-1133">Transmembrane helix</keyword>
<organism evidence="14 15">
    <name type="scientific">Proteus mirabilis</name>
    <dbReference type="NCBI Taxonomy" id="584"/>
    <lineage>
        <taxon>Bacteria</taxon>
        <taxon>Pseudomonadati</taxon>
        <taxon>Pseudomonadota</taxon>
        <taxon>Gammaproteobacteria</taxon>
        <taxon>Enterobacterales</taxon>
        <taxon>Morganellaceae</taxon>
        <taxon>Proteus</taxon>
    </lineage>
</organism>
<evidence type="ECO:0000256" key="1">
    <source>
        <dbReference type="ARBA" id="ARBA00004651"/>
    </source>
</evidence>
<evidence type="ECO:0000313" key="14">
    <source>
        <dbReference type="EMBL" id="SPZ00418.1"/>
    </source>
</evidence>
<comment type="similarity">
    <text evidence="11">Belongs to the peptidase M48 family.</text>
</comment>
<dbReference type="PANTHER" id="PTHR43221:SF1">
    <property type="entry name" value="PROTEASE HTPX"/>
    <property type="match status" value="1"/>
</dbReference>